<dbReference type="EMBL" id="JAEUBG010002382">
    <property type="protein sequence ID" value="KAH3684658.1"/>
    <property type="molecule type" value="Genomic_DNA"/>
</dbReference>
<dbReference type="InterPro" id="IPR021848">
    <property type="entry name" value="HODM_asu-like"/>
</dbReference>
<dbReference type="AlphaFoldDB" id="A0A9P8Q5N6"/>
<accession>A0A9P8Q5N6</accession>
<gene>
    <name evidence="2" type="ORF">WICPIJ_004374</name>
</gene>
<proteinExistence type="predicted"/>
<dbReference type="OrthoDB" id="5043642at2759"/>
<evidence type="ECO:0000256" key="1">
    <source>
        <dbReference type="SAM" id="MobiDB-lite"/>
    </source>
</evidence>
<feature type="compositionally biased region" description="Polar residues" evidence="1">
    <location>
        <begin position="59"/>
        <end position="75"/>
    </location>
</feature>
<feature type="region of interest" description="Disordered" evidence="1">
    <location>
        <begin position="37"/>
        <end position="77"/>
    </location>
</feature>
<evidence type="ECO:0000313" key="3">
    <source>
        <dbReference type="Proteomes" id="UP000774326"/>
    </source>
</evidence>
<comment type="caution">
    <text evidence="2">The sequence shown here is derived from an EMBL/GenBank/DDBJ whole genome shotgun (WGS) entry which is preliminary data.</text>
</comment>
<evidence type="ECO:0000313" key="2">
    <source>
        <dbReference type="EMBL" id="KAH3684658.1"/>
    </source>
</evidence>
<reference evidence="2" key="1">
    <citation type="journal article" date="2021" name="Open Biol.">
        <title>Shared evolutionary footprints suggest mitochondrial oxidative damage underlies multiple complex I losses in fungi.</title>
        <authorList>
            <person name="Schikora-Tamarit M.A."/>
            <person name="Marcet-Houben M."/>
            <person name="Nosek J."/>
            <person name="Gabaldon T."/>
        </authorList>
    </citation>
    <scope>NUCLEOTIDE SEQUENCE</scope>
    <source>
        <strain evidence="2">CBS2887</strain>
    </source>
</reference>
<reference evidence="2" key="2">
    <citation type="submission" date="2021-01" db="EMBL/GenBank/DDBJ databases">
        <authorList>
            <person name="Schikora-Tamarit M.A."/>
        </authorList>
    </citation>
    <scope>NUCLEOTIDE SEQUENCE</scope>
    <source>
        <strain evidence="2">CBS2887</strain>
    </source>
</reference>
<name>A0A9P8Q5N6_WICPI</name>
<protein>
    <submittedName>
        <fullName evidence="2">Uncharacterized protein</fullName>
    </submittedName>
</protein>
<dbReference type="Proteomes" id="UP000774326">
    <property type="component" value="Unassembled WGS sequence"/>
</dbReference>
<keyword evidence="3" id="KW-1185">Reference proteome</keyword>
<dbReference type="Pfam" id="PF11927">
    <property type="entry name" value="HODM_asu-like"/>
    <property type="match status" value="1"/>
</dbReference>
<organism evidence="2 3">
    <name type="scientific">Wickerhamomyces pijperi</name>
    <name type="common">Yeast</name>
    <name type="synonym">Pichia pijperi</name>
    <dbReference type="NCBI Taxonomy" id="599730"/>
    <lineage>
        <taxon>Eukaryota</taxon>
        <taxon>Fungi</taxon>
        <taxon>Dikarya</taxon>
        <taxon>Ascomycota</taxon>
        <taxon>Saccharomycotina</taxon>
        <taxon>Saccharomycetes</taxon>
        <taxon>Phaffomycetales</taxon>
        <taxon>Wickerhamomycetaceae</taxon>
        <taxon>Wickerhamomyces</taxon>
    </lineage>
</organism>
<sequence>MASVLERSSNMELLLSKSFTLPLLAIVSYLTYKYDPSGNSKKSDASNSATAADSKSKSQAEASQGHTATLSNSAGSPVFGGQAEGADDFDYTKIKINAVDPDFDWSATPPFKYRPFKKGEYKLTMGIQNIPMDEWLMMEDTYLNFTNIKTNYMNNPDKVDHICFLSDECVDSAIEFYEASTNFMLQRYPQYFKVVEKEDGIEYIHNLVRDEYIELHPADVSPRENLIKNMTRLIEEDFIILQRDPAKDKDEYIFKGGCFGFAAGFDPLTVFQTNMTTIHGNVPGYKTNLRSQMNKFFDKVKPGVFVRRNNWSLQVHNKLLVFDSNKGKEDEEIIAADPGSLDYKREVFFRSERQTLTKLHRSKAMVFGIRTYLTALNDIREEGLADELIGGITGMQEILGIYKNRPKWGDAAVEFLSGRTNGTEKPWIENFE</sequence>